<dbReference type="HAMAP" id="MF_00391">
    <property type="entry name" value="Ribosomal_bL34"/>
    <property type="match status" value="1"/>
</dbReference>
<dbReference type="PANTHER" id="PTHR14503">
    <property type="entry name" value="MITOCHONDRIAL RIBOSOMAL PROTEIN 34 FAMILY MEMBER"/>
    <property type="match status" value="1"/>
</dbReference>
<name>A0A8J5XQS3_DIALT</name>
<dbReference type="InterPro" id="IPR000271">
    <property type="entry name" value="Ribosomal_bL34"/>
</dbReference>
<sequence length="137" mass="15523">MFSSRALSAVARSVATSWSRHHHPCDHASLVRRLCPVSPLHTTLLGQLDWNFVPSVPDVPPVAPPAAIYIVSEIINLPTYPVIGFDPAVLQLMPKREYNPHWRKRKNKHGFLRRISTVGGRRVLARRRAKGRKRLTP</sequence>
<proteinExistence type="inferred from homology"/>
<dbReference type="AlphaFoldDB" id="A0A8J5XQS3"/>
<dbReference type="GO" id="GO:1990904">
    <property type="term" value="C:ribonucleoprotein complex"/>
    <property type="evidence" value="ECO:0007669"/>
    <property type="project" value="UniProtKB-KW"/>
</dbReference>
<protein>
    <recommendedName>
        <fullName evidence="4">Large ribosomal subunit protein bL34m</fullName>
    </recommendedName>
</protein>
<dbReference type="GO" id="GO:0006412">
    <property type="term" value="P:translation"/>
    <property type="evidence" value="ECO:0007669"/>
    <property type="project" value="InterPro"/>
</dbReference>
<dbReference type="Pfam" id="PF00468">
    <property type="entry name" value="Ribosomal_L34"/>
    <property type="match status" value="1"/>
</dbReference>
<dbReference type="Proteomes" id="UP000751190">
    <property type="component" value="Unassembled WGS sequence"/>
</dbReference>
<keyword evidence="3" id="KW-0687">Ribonucleoprotein</keyword>
<gene>
    <name evidence="5" type="ORF">KFE25_001926</name>
</gene>
<organism evidence="5 6">
    <name type="scientific">Diacronema lutheri</name>
    <name type="common">Unicellular marine alga</name>
    <name type="synonym">Monochrysis lutheri</name>
    <dbReference type="NCBI Taxonomy" id="2081491"/>
    <lineage>
        <taxon>Eukaryota</taxon>
        <taxon>Haptista</taxon>
        <taxon>Haptophyta</taxon>
        <taxon>Pavlovophyceae</taxon>
        <taxon>Pavlovales</taxon>
        <taxon>Pavlovaceae</taxon>
        <taxon>Diacronema</taxon>
    </lineage>
</organism>
<dbReference type="GO" id="GO:0005840">
    <property type="term" value="C:ribosome"/>
    <property type="evidence" value="ECO:0007669"/>
    <property type="project" value="UniProtKB-KW"/>
</dbReference>
<evidence type="ECO:0000313" key="5">
    <source>
        <dbReference type="EMBL" id="KAG8466170.1"/>
    </source>
</evidence>
<reference evidence="5" key="1">
    <citation type="submission" date="2021-05" db="EMBL/GenBank/DDBJ databases">
        <title>The genome of the haptophyte Pavlova lutheri (Diacronema luteri, Pavlovales) - a model for lipid biosynthesis in eukaryotic algae.</title>
        <authorList>
            <person name="Hulatt C.J."/>
            <person name="Posewitz M.C."/>
        </authorList>
    </citation>
    <scope>NUCLEOTIDE SEQUENCE</scope>
    <source>
        <strain evidence="5">NIVA-4/92</strain>
    </source>
</reference>
<dbReference type="PANTHER" id="PTHR14503:SF4">
    <property type="entry name" value="LARGE RIBOSOMAL SUBUNIT PROTEIN BL34M"/>
    <property type="match status" value="1"/>
</dbReference>
<keyword evidence="2" id="KW-0689">Ribosomal protein</keyword>
<dbReference type="NCBIfam" id="TIGR01030">
    <property type="entry name" value="rpmH_bact"/>
    <property type="match status" value="1"/>
</dbReference>
<evidence type="ECO:0000256" key="2">
    <source>
        <dbReference type="ARBA" id="ARBA00022980"/>
    </source>
</evidence>
<comment type="caution">
    <text evidence="5">The sequence shown here is derived from an EMBL/GenBank/DDBJ whole genome shotgun (WGS) entry which is preliminary data.</text>
</comment>
<dbReference type="GO" id="GO:0003735">
    <property type="term" value="F:structural constituent of ribosome"/>
    <property type="evidence" value="ECO:0007669"/>
    <property type="project" value="InterPro"/>
</dbReference>
<evidence type="ECO:0000256" key="4">
    <source>
        <dbReference type="ARBA" id="ARBA00035274"/>
    </source>
</evidence>
<evidence type="ECO:0000256" key="1">
    <source>
        <dbReference type="ARBA" id="ARBA00010111"/>
    </source>
</evidence>
<evidence type="ECO:0000256" key="3">
    <source>
        <dbReference type="ARBA" id="ARBA00023274"/>
    </source>
</evidence>
<dbReference type="FunFam" id="1.10.287.3980:FF:000001">
    <property type="entry name" value="Mitochondrial ribosomal protein L34"/>
    <property type="match status" value="1"/>
</dbReference>
<keyword evidence="6" id="KW-1185">Reference proteome</keyword>
<comment type="similarity">
    <text evidence="1">Belongs to the bacterial ribosomal protein bL34 family.</text>
</comment>
<dbReference type="EMBL" id="JAGTXO010000008">
    <property type="protein sequence ID" value="KAG8466170.1"/>
    <property type="molecule type" value="Genomic_DNA"/>
</dbReference>
<evidence type="ECO:0000313" key="6">
    <source>
        <dbReference type="Proteomes" id="UP000751190"/>
    </source>
</evidence>
<dbReference type="Gene3D" id="1.10.287.3980">
    <property type="match status" value="1"/>
</dbReference>
<accession>A0A8J5XQS3</accession>